<gene>
    <name evidence="6" type="ORF">NUH88_12250</name>
</gene>
<dbReference type="GO" id="GO:0016740">
    <property type="term" value="F:transferase activity"/>
    <property type="evidence" value="ECO:0007669"/>
    <property type="project" value="UniProtKB-KW"/>
</dbReference>
<feature type="region of interest" description="Disordered" evidence="5">
    <location>
        <begin position="1"/>
        <end position="22"/>
    </location>
</feature>
<dbReference type="InterPro" id="IPR051792">
    <property type="entry name" value="GGT_bact"/>
</dbReference>
<proteinExistence type="inferred from homology"/>
<comment type="similarity">
    <text evidence="1">Belongs to the gamma-glutamyltransferase family.</text>
</comment>
<evidence type="ECO:0000256" key="3">
    <source>
        <dbReference type="ARBA" id="ARBA00022801"/>
    </source>
</evidence>
<dbReference type="InterPro" id="IPR029055">
    <property type="entry name" value="Ntn_hydrolases_N"/>
</dbReference>
<dbReference type="Pfam" id="PF01019">
    <property type="entry name" value="G_glu_transpept"/>
    <property type="match status" value="2"/>
</dbReference>
<dbReference type="Proteomes" id="UP001060336">
    <property type="component" value="Chromosome"/>
</dbReference>
<evidence type="ECO:0000313" key="7">
    <source>
        <dbReference type="Proteomes" id="UP001060336"/>
    </source>
</evidence>
<keyword evidence="7" id="KW-1185">Reference proteome</keyword>
<dbReference type="GO" id="GO:0016787">
    <property type="term" value="F:hydrolase activity"/>
    <property type="evidence" value="ECO:0007669"/>
    <property type="project" value="UniProtKB-KW"/>
</dbReference>
<accession>A0A9J7AKJ6</accession>
<dbReference type="Gene3D" id="1.10.246.130">
    <property type="match status" value="1"/>
</dbReference>
<dbReference type="AlphaFoldDB" id="A0A9J7AKJ6"/>
<reference evidence="6" key="1">
    <citation type="submission" date="2022-08" db="EMBL/GenBank/DDBJ databases">
        <title>Nisaea acidiphila sp. nov., isolated from a marine algal debris and emended description of the genus Nisaea Urios et al. 2008.</title>
        <authorList>
            <person name="Kwon K."/>
        </authorList>
    </citation>
    <scope>NUCLEOTIDE SEQUENCE</scope>
    <source>
        <strain evidence="6">MEBiC11861</strain>
    </source>
</reference>
<protein>
    <submittedName>
        <fullName evidence="6">Gamma-glutamyltransferase family protein</fullName>
    </submittedName>
</protein>
<dbReference type="KEGG" id="naci:NUH88_12250"/>
<dbReference type="PRINTS" id="PR01210">
    <property type="entry name" value="GGTRANSPTASE"/>
</dbReference>
<evidence type="ECO:0000256" key="1">
    <source>
        <dbReference type="ARBA" id="ARBA00009381"/>
    </source>
</evidence>
<dbReference type="PANTHER" id="PTHR43199">
    <property type="entry name" value="GLUTATHIONE HYDROLASE"/>
    <property type="match status" value="1"/>
</dbReference>
<evidence type="ECO:0000256" key="2">
    <source>
        <dbReference type="ARBA" id="ARBA00022679"/>
    </source>
</evidence>
<dbReference type="InterPro" id="IPR043137">
    <property type="entry name" value="GGT_ssub_C"/>
</dbReference>
<evidence type="ECO:0000256" key="4">
    <source>
        <dbReference type="ARBA" id="ARBA00023145"/>
    </source>
</evidence>
<keyword evidence="2" id="KW-0808">Transferase</keyword>
<keyword evidence="3" id="KW-0378">Hydrolase</keyword>
<dbReference type="Gene3D" id="3.60.20.40">
    <property type="match status" value="1"/>
</dbReference>
<dbReference type="InterPro" id="IPR043138">
    <property type="entry name" value="GGT_lsub"/>
</dbReference>
<dbReference type="SUPFAM" id="SSF56235">
    <property type="entry name" value="N-terminal nucleophile aminohydrolases (Ntn hydrolases)"/>
    <property type="match status" value="1"/>
</dbReference>
<dbReference type="PANTHER" id="PTHR43199:SF1">
    <property type="entry name" value="GLUTATHIONE HYDROLASE PROENZYME"/>
    <property type="match status" value="1"/>
</dbReference>
<organism evidence="6 7">
    <name type="scientific">Nisaea acidiphila</name>
    <dbReference type="NCBI Taxonomy" id="1862145"/>
    <lineage>
        <taxon>Bacteria</taxon>
        <taxon>Pseudomonadati</taxon>
        <taxon>Pseudomonadota</taxon>
        <taxon>Alphaproteobacteria</taxon>
        <taxon>Rhodospirillales</taxon>
        <taxon>Thalassobaculaceae</taxon>
        <taxon>Nisaea</taxon>
    </lineage>
</organism>
<evidence type="ECO:0000256" key="5">
    <source>
        <dbReference type="SAM" id="MobiDB-lite"/>
    </source>
</evidence>
<dbReference type="RefSeq" id="WP_257766695.1">
    <property type="nucleotide sequence ID" value="NZ_CP102480.1"/>
</dbReference>
<dbReference type="EMBL" id="CP102480">
    <property type="protein sequence ID" value="UUX48187.1"/>
    <property type="molecule type" value="Genomic_DNA"/>
</dbReference>
<sequence>MAEPDPVSSTWQQGTPKVGAAATGNADATRAALDILEAGGNAIDAAVAAAYVMGTVEPLDSGIGAGGFMILHDAESGRTESIDFLGTCPAAAKYELYASTDAAMDYVIRVKGRENERGHRSVAVPGSVRGLGAAQAEFGKLAMADVLAPAISLAEGGFRVGHKAALRMARTEALLNLTEATRKLLLKPDGSLFRAGDEMANPEYGAALRQIAKEGPDCFYKGALGDRLIAEMEAHGGFLSKADLEGYDAIWRAPATASFKGHDVATMPPPSSGSLVFAGLAALAEETVTDGAHYGLLADAMLAIFKKRAASFGDPAFLKAAPGESSETTSLAVVDKHGNAACITYSNNNHSGVVLPGTGILLNNQMMLFSPWPGNPNEVVAGKRPVSSMMPSLLFREGKVRMAIGASGSTRIPTSIMQVLFNRLVLGDTLPEAVGRARVHAETESMLADEELAETAQPLADARGLQLKLSPGRDPMLASVQAVGLDADGSAAAVGDPRARASGMVR</sequence>
<keyword evidence="4" id="KW-0865">Zymogen</keyword>
<name>A0A9J7AKJ6_9PROT</name>
<evidence type="ECO:0000313" key="6">
    <source>
        <dbReference type="EMBL" id="UUX48187.1"/>
    </source>
</evidence>